<keyword evidence="1" id="KW-0732">Signal</keyword>
<evidence type="ECO:0000256" key="1">
    <source>
        <dbReference type="SAM" id="SignalP"/>
    </source>
</evidence>
<gene>
    <name evidence="2" type="ORF">EV202_11258</name>
</gene>
<dbReference type="AlphaFoldDB" id="A0A4R2M604"/>
<dbReference type="EMBL" id="SLXB01000012">
    <property type="protein sequence ID" value="TCO91644.1"/>
    <property type="molecule type" value="Genomic_DNA"/>
</dbReference>
<reference evidence="2 3" key="1">
    <citation type="submission" date="2019-03" db="EMBL/GenBank/DDBJ databases">
        <title>Genomic Encyclopedia of Type Strains, Phase IV (KMG-IV): sequencing the most valuable type-strain genomes for metagenomic binning, comparative biology and taxonomic classification.</title>
        <authorList>
            <person name="Goeker M."/>
        </authorList>
    </citation>
    <scope>NUCLEOTIDE SEQUENCE [LARGE SCALE GENOMIC DNA]</scope>
    <source>
        <strain evidence="2 3">DSM 23917</strain>
    </source>
</reference>
<evidence type="ECO:0000313" key="2">
    <source>
        <dbReference type="EMBL" id="TCO91644.1"/>
    </source>
</evidence>
<protein>
    <submittedName>
        <fullName evidence="2">Uncharacterized protein</fullName>
    </submittedName>
</protein>
<dbReference type="RefSeq" id="WP_106040732.1">
    <property type="nucleotide sequence ID" value="NZ_CAUSQV010000057.1"/>
</dbReference>
<comment type="caution">
    <text evidence="2">The sequence shown here is derived from an EMBL/GenBank/DDBJ whole genome shotgun (WGS) entry which is preliminary data.</text>
</comment>
<feature type="chain" id="PRO_5020203374" evidence="1">
    <location>
        <begin position="19"/>
        <end position="445"/>
    </location>
</feature>
<sequence>MKQIALLFLLSVAAIVSAKPGDNAATGKGDTIQLPTYKGAYPYDVITFKPFLMTVGPNYVTGAPSWDGKGLHVGVQSGGYELTSDVVERDFVAPESSSLVFQAIDMYGDTAMSVTTKAVQEYFTDLQDFGLAWGQNKDALILGSTIMRGGSYQINLSVVPDIFILTDTMDVKDEAGIRIAPFESKLGMDVDFLAHITTGYPYNPDTLTGNETLRWVVSRMNSDSTYTTILEGNKKLRLKDTAKPLLAGLDSMAFRLEKPRVGRYKIDFTSDFPAANITTAFDVQDTLRATFKLDRDTYVYDKDSTALLHVAMDYKYPHIAATKDYPVPTIRIFAELNDSKDSLIISSDTLAVKDLNYTGDWRVRYKPVAKGNSTDTQYLRLIVDFNGGVQCTDSLPMRFSSTTEISAVKTKSEETSACSYNLSGQKVSTNYKGIVIRRGRKYLNR</sequence>
<proteinExistence type="predicted"/>
<name>A0A4R2M604_9BACE</name>
<accession>A0A4R2M604</accession>
<feature type="signal peptide" evidence="1">
    <location>
        <begin position="1"/>
        <end position="18"/>
    </location>
</feature>
<dbReference type="Proteomes" id="UP000295600">
    <property type="component" value="Unassembled WGS sequence"/>
</dbReference>
<evidence type="ECO:0000313" key="3">
    <source>
        <dbReference type="Proteomes" id="UP000295600"/>
    </source>
</evidence>
<organism evidence="2 3">
    <name type="scientific">Prevotella heparinolytica</name>
    <dbReference type="NCBI Taxonomy" id="28113"/>
    <lineage>
        <taxon>Bacteria</taxon>
        <taxon>Pseudomonadati</taxon>
        <taxon>Bacteroidota</taxon>
        <taxon>Bacteroidia</taxon>
        <taxon>Bacteroidales</taxon>
        <taxon>Bacteroidaceae</taxon>
        <taxon>Bacteroides</taxon>
    </lineage>
</organism>